<dbReference type="GO" id="GO:0000460">
    <property type="term" value="P:maturation of 5.8S rRNA"/>
    <property type="evidence" value="ECO:0007669"/>
    <property type="project" value="TreeGrafter"/>
</dbReference>
<dbReference type="AlphaFoldDB" id="A0A8B9FZJ7"/>
<proteinExistence type="inferred from homology"/>
<dbReference type="PANTHER" id="PTHR13245:SF14">
    <property type="entry name" value="RRP15-LIKE PROTEIN"/>
    <property type="match status" value="1"/>
</dbReference>
<feature type="compositionally biased region" description="Acidic residues" evidence="4">
    <location>
        <begin position="16"/>
        <end position="26"/>
    </location>
</feature>
<dbReference type="InterPro" id="IPR012459">
    <property type="entry name" value="Rrp15"/>
</dbReference>
<name>A0A8B9FZJ7_9PSIT</name>
<evidence type="ECO:0000256" key="1">
    <source>
        <dbReference type="ARBA" id="ARBA00007462"/>
    </source>
</evidence>
<evidence type="ECO:0000256" key="4">
    <source>
        <dbReference type="SAM" id="MobiDB-lite"/>
    </source>
</evidence>
<protein>
    <recommendedName>
        <fullName evidence="2">RRP15-like protein</fullName>
    </recommendedName>
</protein>
<reference evidence="5" key="2">
    <citation type="submission" date="2025-09" db="UniProtKB">
        <authorList>
            <consortium name="Ensembl"/>
        </authorList>
    </citation>
    <scope>IDENTIFICATION</scope>
</reference>
<evidence type="ECO:0000256" key="2">
    <source>
        <dbReference type="ARBA" id="ARBA00017475"/>
    </source>
</evidence>
<dbReference type="PANTHER" id="PTHR13245">
    <property type="entry name" value="RRP15-LIKE PROTEIN"/>
    <property type="match status" value="1"/>
</dbReference>
<feature type="compositionally biased region" description="Basic and acidic residues" evidence="4">
    <location>
        <begin position="214"/>
        <end position="234"/>
    </location>
</feature>
<feature type="compositionally biased region" description="Low complexity" evidence="4">
    <location>
        <begin position="201"/>
        <end position="211"/>
    </location>
</feature>
<evidence type="ECO:0000313" key="5">
    <source>
        <dbReference type="Ensembl" id="ENSACOP00000016975.1"/>
    </source>
</evidence>
<feature type="region of interest" description="Disordered" evidence="4">
    <location>
        <begin position="198"/>
        <end position="265"/>
    </location>
</feature>
<keyword evidence="6" id="KW-1185">Reference proteome</keyword>
<evidence type="ECO:0000313" key="6">
    <source>
        <dbReference type="Proteomes" id="UP000694522"/>
    </source>
</evidence>
<evidence type="ECO:0000256" key="3">
    <source>
        <dbReference type="SAM" id="Coils"/>
    </source>
</evidence>
<feature type="coiled-coil region" evidence="3">
    <location>
        <begin position="89"/>
        <end position="121"/>
    </location>
</feature>
<dbReference type="Ensembl" id="ENSACOT00000017595.1">
    <property type="protein sequence ID" value="ENSACOP00000016975.1"/>
    <property type="gene ID" value="ENSACOG00000011794.1"/>
</dbReference>
<dbReference type="GO" id="GO:0000470">
    <property type="term" value="P:maturation of LSU-rRNA"/>
    <property type="evidence" value="ECO:0007669"/>
    <property type="project" value="TreeGrafter"/>
</dbReference>
<feature type="region of interest" description="Disordered" evidence="4">
    <location>
        <begin position="1"/>
        <end position="71"/>
    </location>
</feature>
<keyword evidence="3" id="KW-0175">Coiled coil</keyword>
<organism evidence="5 6">
    <name type="scientific">Amazona collaria</name>
    <name type="common">yellow-billed parrot</name>
    <dbReference type="NCBI Taxonomy" id="241587"/>
    <lineage>
        <taxon>Eukaryota</taxon>
        <taxon>Metazoa</taxon>
        <taxon>Chordata</taxon>
        <taxon>Craniata</taxon>
        <taxon>Vertebrata</taxon>
        <taxon>Euteleostomi</taxon>
        <taxon>Archelosauria</taxon>
        <taxon>Archosauria</taxon>
        <taxon>Dinosauria</taxon>
        <taxon>Saurischia</taxon>
        <taxon>Theropoda</taxon>
        <taxon>Coelurosauria</taxon>
        <taxon>Aves</taxon>
        <taxon>Neognathae</taxon>
        <taxon>Neoaves</taxon>
        <taxon>Telluraves</taxon>
        <taxon>Australaves</taxon>
        <taxon>Psittaciformes</taxon>
        <taxon>Psittacidae</taxon>
        <taxon>Amazona</taxon>
    </lineage>
</organism>
<reference evidence="5" key="1">
    <citation type="submission" date="2025-08" db="UniProtKB">
        <authorList>
            <consortium name="Ensembl"/>
        </authorList>
    </citation>
    <scope>IDENTIFICATION</scope>
</reference>
<dbReference type="Proteomes" id="UP000694522">
    <property type="component" value="Unplaced"/>
</dbReference>
<dbReference type="Pfam" id="PF07890">
    <property type="entry name" value="Rrp15p"/>
    <property type="match status" value="1"/>
</dbReference>
<dbReference type="GO" id="GO:0030687">
    <property type="term" value="C:preribosome, large subunit precursor"/>
    <property type="evidence" value="ECO:0007669"/>
    <property type="project" value="TreeGrafter"/>
</dbReference>
<sequence>MMKMAAAVAAPRGDEAAEGEQADSDSELSSGLPEDSYSSGGEAVDGDDEDETAALGNEVEEAASSKAGTSAGWADAMAKVLNKKIPQNKSIILAKNKNLEKEKAKEKQERLEKRMKLDKKREWEMMCRVKPDVVKDRDRERNLQRIATRGVVQLFNAVRTHQKNVDEKVKKAGKSERQRAKLLSSVSKKDFIDVLRNAEGAKGSKNPSAKAAKSKQDEVKSEEGPEWNILRDDFMMGASMKDWDKESDGEGSIKEGGGLKQDDSD</sequence>
<comment type="similarity">
    <text evidence="1">Belongs to the RRP15 family.</text>
</comment>
<accession>A0A8B9FZJ7</accession>
<feature type="compositionally biased region" description="Basic and acidic residues" evidence="4">
    <location>
        <begin position="241"/>
        <end position="253"/>
    </location>
</feature>